<dbReference type="NCBIfam" id="NF038196">
    <property type="entry name" value="ferrodoxin_EFR1"/>
    <property type="match status" value="1"/>
</dbReference>
<evidence type="ECO:0000313" key="5">
    <source>
        <dbReference type="EMBL" id="EMG29716.1"/>
    </source>
</evidence>
<dbReference type="PROSITE" id="PS51379">
    <property type="entry name" value="4FE4S_FER_2"/>
    <property type="match status" value="1"/>
</dbReference>
<dbReference type="STRING" id="1073353.H740_10547"/>
<gene>
    <name evidence="5" type="ORF">H740_10547</name>
</gene>
<keyword evidence="2" id="KW-0408">Iron</keyword>
<keyword evidence="1" id="KW-0479">Metal-binding</keyword>
<dbReference type="Pfam" id="PF13237">
    <property type="entry name" value="Fer4_10"/>
    <property type="match status" value="1"/>
</dbReference>
<dbReference type="Gene3D" id="3.40.50.360">
    <property type="match status" value="1"/>
</dbReference>
<evidence type="ECO:0000256" key="1">
    <source>
        <dbReference type="ARBA" id="ARBA00022723"/>
    </source>
</evidence>
<dbReference type="GO" id="GO:0051536">
    <property type="term" value="F:iron-sulfur cluster binding"/>
    <property type="evidence" value="ECO:0007669"/>
    <property type="project" value="UniProtKB-KW"/>
</dbReference>
<dbReference type="InterPro" id="IPR017900">
    <property type="entry name" value="4Fe4S_Fe_S_CS"/>
</dbReference>
<reference evidence="5 6" key="1">
    <citation type="submission" date="2013-02" db="EMBL/GenBank/DDBJ databases">
        <title>Co-occurrence of anaerobic bacteria in colorectal carcinomas.</title>
        <authorList>
            <person name="Holt R.A."/>
            <person name="Warren R.L."/>
            <person name="Allen-Vercoe E."/>
            <person name="Pleasance S."/>
            <person name="Freeman D.J."/>
            <person name="Watson P."/>
            <person name="Moore R."/>
            <person name="Cochrane K."/>
        </authorList>
    </citation>
    <scope>NUCLEOTIDE SEQUENCE [LARGE SCALE GENOMIC DNA]</scope>
    <source>
        <strain evidence="5 6">CC57C</strain>
    </source>
</reference>
<dbReference type="AlphaFoldDB" id="M3II02"/>
<organism evidence="5 6">
    <name type="scientific">Campylobacter showae CC57C</name>
    <dbReference type="NCBI Taxonomy" id="1073353"/>
    <lineage>
        <taxon>Bacteria</taxon>
        <taxon>Pseudomonadati</taxon>
        <taxon>Campylobacterota</taxon>
        <taxon>Epsilonproteobacteria</taxon>
        <taxon>Campylobacterales</taxon>
        <taxon>Campylobacteraceae</taxon>
        <taxon>Campylobacter</taxon>
    </lineage>
</organism>
<dbReference type="OrthoDB" id="9798098at2"/>
<accession>M3II02</accession>
<dbReference type="PANTHER" id="PTHR43122">
    <property type="entry name" value="FERREDOXIN SUBUNIT OF PYRUVATE:FLAVODOXIN OXIDOREDUCTASE-RELATED"/>
    <property type="match status" value="1"/>
</dbReference>
<dbReference type="Pfam" id="PF12724">
    <property type="entry name" value="Flavodoxin_5"/>
    <property type="match status" value="1"/>
</dbReference>
<dbReference type="PROSITE" id="PS00198">
    <property type="entry name" value="4FE4S_FER_1"/>
    <property type="match status" value="1"/>
</dbReference>
<dbReference type="SUPFAM" id="SSF52218">
    <property type="entry name" value="Flavoproteins"/>
    <property type="match status" value="1"/>
</dbReference>
<dbReference type="InterPro" id="IPR047964">
    <property type="entry name" value="EFR1-like"/>
</dbReference>
<dbReference type="PATRIC" id="fig|1073353.3.peg.2250"/>
<evidence type="ECO:0000256" key="3">
    <source>
        <dbReference type="ARBA" id="ARBA00023014"/>
    </source>
</evidence>
<evidence type="ECO:0000256" key="2">
    <source>
        <dbReference type="ARBA" id="ARBA00023004"/>
    </source>
</evidence>
<dbReference type="PANTHER" id="PTHR43122:SF1">
    <property type="entry name" value="IRON-SULFUR-BINDING PROTEIN"/>
    <property type="match status" value="1"/>
</dbReference>
<dbReference type="InterPro" id="IPR026816">
    <property type="entry name" value="Flavodoxin_dom"/>
</dbReference>
<dbReference type="RefSeq" id="WP_002953684.1">
    <property type="nucleotide sequence ID" value="NZ_AOTD01000250.1"/>
</dbReference>
<name>M3II02_9BACT</name>
<proteinExistence type="predicted"/>
<keyword evidence="3" id="KW-0411">Iron-sulfur</keyword>
<comment type="caution">
    <text evidence="5">The sequence shown here is derived from an EMBL/GenBank/DDBJ whole genome shotgun (WGS) entry which is preliminary data.</text>
</comment>
<sequence length="258" mass="28441">MIAIYFSSTGNTKYCVERFIERLGGDIPAVSIEDEGCGELLKHHDDVILAYPVYFSDLPQIVREFICENSANFRGKNVFIIATMEIFSGDGAGCAARILKRAGAKITGGAHIRMPAFILDVAIFSYSAQKNERLIKEANAKLKRASEAFAAGNPPQEGLGVLCRIAGLLGQRLWMKIWNKTPFARRKPTLDTARCSGCGECAKSCPMQNIKIEHGKAKFGERCTICYRCVNKCRQKAITILGRAKNLEKSVAAEIKDI</sequence>
<evidence type="ECO:0000259" key="4">
    <source>
        <dbReference type="PROSITE" id="PS51379"/>
    </source>
</evidence>
<protein>
    <submittedName>
        <fullName evidence="5">Ferredoxin</fullName>
    </submittedName>
</protein>
<dbReference type="InterPro" id="IPR029039">
    <property type="entry name" value="Flavoprotein-like_sf"/>
</dbReference>
<dbReference type="GO" id="GO:0046872">
    <property type="term" value="F:metal ion binding"/>
    <property type="evidence" value="ECO:0007669"/>
    <property type="project" value="UniProtKB-KW"/>
</dbReference>
<dbReference type="Proteomes" id="UP000011782">
    <property type="component" value="Unassembled WGS sequence"/>
</dbReference>
<feature type="domain" description="4Fe-4S ferredoxin-type" evidence="4">
    <location>
        <begin position="186"/>
        <end position="215"/>
    </location>
</feature>
<evidence type="ECO:0000313" key="6">
    <source>
        <dbReference type="Proteomes" id="UP000011782"/>
    </source>
</evidence>
<dbReference type="EMBL" id="AOTD01000250">
    <property type="protein sequence ID" value="EMG29716.1"/>
    <property type="molecule type" value="Genomic_DNA"/>
</dbReference>
<dbReference type="SUPFAM" id="SSF54862">
    <property type="entry name" value="4Fe-4S ferredoxins"/>
    <property type="match status" value="1"/>
</dbReference>
<dbReference type="InterPro" id="IPR017896">
    <property type="entry name" value="4Fe4S_Fe-S-bd"/>
</dbReference>
<dbReference type="Gene3D" id="3.30.70.20">
    <property type="match status" value="1"/>
</dbReference>